<keyword evidence="7" id="KW-0812">Transmembrane</keyword>
<proteinExistence type="inferred from homology"/>
<dbReference type="InterPro" id="IPR024478">
    <property type="entry name" value="HlyB_4HB_MCP"/>
</dbReference>
<dbReference type="RefSeq" id="WP_062409286.1">
    <property type="nucleotide sequence ID" value="NZ_CP013652.1"/>
</dbReference>
<keyword evidence="2" id="KW-1003">Cell membrane</keyword>
<dbReference type="EMBL" id="CP013652">
    <property type="protein sequence ID" value="ALS23299.1"/>
    <property type="molecule type" value="Genomic_DNA"/>
</dbReference>
<keyword evidence="11" id="KW-1185">Reference proteome</keyword>
<evidence type="ECO:0000256" key="5">
    <source>
        <dbReference type="ARBA" id="ARBA00029447"/>
    </source>
</evidence>
<dbReference type="PANTHER" id="PTHR32089">
    <property type="entry name" value="METHYL-ACCEPTING CHEMOTAXIS PROTEIN MCPB"/>
    <property type="match status" value="1"/>
</dbReference>
<dbReference type="InterPro" id="IPR004089">
    <property type="entry name" value="MCPsignal_dom"/>
</dbReference>
<dbReference type="Pfam" id="PF00015">
    <property type="entry name" value="MCPsignal"/>
    <property type="match status" value="1"/>
</dbReference>
<sequence>MKLTIGKKMLGGFLSVSLLLGIISFISYYNIKKVDESYSDLVERRVIILSNAKDMQISASRQISGMRGVLMQEEGSSEIVATAINDLSEKINATIQIVQREELKAKLQKLQILNADFKSQSDAIIASARSNPEQAVRQSNQVLFPLAREIRDMSDQIANEQAKLMEEASAANRQLVDSVVTTVLFLSVFACILAVLIGVYITRIIKKPILTIAASAKEISSGILTGDDIKVKNRDEIADLANSFNQMKMNLRHLIGQVSNNAKQVSATSHDLFESAEQTSKATEQISIAIQEVALGSEKQVHSAAEANQAAAEILRGMNQAALSIQSVADLTTTANEKATAGNKVVTQAMEQMNVMQRSVGHTAEVINALGEKSKEIGHIVQLITEISNQTNLLALNAAIEAARAGEHGRGFAVVADEVRKLAEQSGDAAGQIRQLIGEVQAEADKAVQSMDEGANVILEGIQMVHQSGEAFRDIVKAIEQVAAESQEVSAIIEQVNSSSQSMAEMMEGVAHIAEQSAGNTQNVAASAEEQNASMEEISASAESLSKMAQDLQEMISKFKV</sequence>
<reference evidence="11" key="1">
    <citation type="submission" date="2015-12" db="EMBL/GenBank/DDBJ databases">
        <title>Complete genome sequences of two moderately thermophilic Paenibacillus species.</title>
        <authorList>
            <person name="Butler R.III."/>
            <person name="Wang J."/>
            <person name="Stark B.C."/>
            <person name="Pombert J.-F."/>
        </authorList>
    </citation>
    <scope>NUCLEOTIDE SEQUENCE [LARGE SCALE GENOMIC DNA]</scope>
    <source>
        <strain evidence="11">32O-Y</strain>
    </source>
</reference>
<dbReference type="PROSITE" id="PS50111">
    <property type="entry name" value="CHEMOTAXIS_TRANSDUC_2"/>
    <property type="match status" value="1"/>
</dbReference>
<evidence type="ECO:0000259" key="9">
    <source>
        <dbReference type="PROSITE" id="PS50885"/>
    </source>
</evidence>
<evidence type="ECO:0000313" key="10">
    <source>
        <dbReference type="EMBL" id="ALS23299.1"/>
    </source>
</evidence>
<evidence type="ECO:0000256" key="3">
    <source>
        <dbReference type="ARBA" id="ARBA00023136"/>
    </source>
</evidence>
<dbReference type="STRING" id="162209.IJ22_29260"/>
<dbReference type="SMART" id="SM00283">
    <property type="entry name" value="MA"/>
    <property type="match status" value="1"/>
</dbReference>
<evidence type="ECO:0000256" key="4">
    <source>
        <dbReference type="ARBA" id="ARBA00023224"/>
    </source>
</evidence>
<dbReference type="Gene3D" id="1.10.287.950">
    <property type="entry name" value="Methyl-accepting chemotaxis protein"/>
    <property type="match status" value="1"/>
</dbReference>
<dbReference type="GO" id="GO:0007165">
    <property type="term" value="P:signal transduction"/>
    <property type="evidence" value="ECO:0007669"/>
    <property type="project" value="UniProtKB-KW"/>
</dbReference>
<dbReference type="Pfam" id="PF12729">
    <property type="entry name" value="4HB_MCP_1"/>
    <property type="match status" value="1"/>
</dbReference>
<dbReference type="Proteomes" id="UP000061660">
    <property type="component" value="Chromosome"/>
</dbReference>
<feature type="domain" description="Methyl-accepting transducer" evidence="8">
    <location>
        <begin position="275"/>
        <end position="511"/>
    </location>
</feature>
<evidence type="ECO:0000256" key="2">
    <source>
        <dbReference type="ARBA" id="ARBA00022475"/>
    </source>
</evidence>
<evidence type="ECO:0000313" key="11">
    <source>
        <dbReference type="Proteomes" id="UP000061660"/>
    </source>
</evidence>
<accession>A0A0U2VIT4</accession>
<dbReference type="Gene3D" id="6.10.340.10">
    <property type="match status" value="1"/>
</dbReference>
<organism evidence="10 11">
    <name type="scientific">Paenibacillus naphthalenovorans</name>
    <dbReference type="NCBI Taxonomy" id="162209"/>
    <lineage>
        <taxon>Bacteria</taxon>
        <taxon>Bacillati</taxon>
        <taxon>Bacillota</taxon>
        <taxon>Bacilli</taxon>
        <taxon>Bacillales</taxon>
        <taxon>Paenibacillaceae</taxon>
        <taxon>Paenibacillus</taxon>
    </lineage>
</organism>
<protein>
    <submittedName>
        <fullName evidence="10">Chemotaxis protein</fullName>
    </submittedName>
</protein>
<gene>
    <name evidence="10" type="ORF">IJ22_29260</name>
</gene>
<feature type="transmembrane region" description="Helical" evidence="7">
    <location>
        <begin position="12"/>
        <end position="31"/>
    </location>
</feature>
<dbReference type="PROSITE" id="PS50885">
    <property type="entry name" value="HAMP"/>
    <property type="match status" value="1"/>
</dbReference>
<name>A0A0U2VIT4_9BACL</name>
<evidence type="ECO:0000256" key="1">
    <source>
        <dbReference type="ARBA" id="ARBA00004236"/>
    </source>
</evidence>
<evidence type="ECO:0000259" key="8">
    <source>
        <dbReference type="PROSITE" id="PS50111"/>
    </source>
</evidence>
<keyword evidence="7" id="KW-1133">Transmembrane helix</keyword>
<evidence type="ECO:0000256" key="6">
    <source>
        <dbReference type="PROSITE-ProRule" id="PRU00284"/>
    </source>
</evidence>
<dbReference type="CDD" id="cd06225">
    <property type="entry name" value="HAMP"/>
    <property type="match status" value="1"/>
</dbReference>
<dbReference type="PANTHER" id="PTHR32089:SF112">
    <property type="entry name" value="LYSOZYME-LIKE PROTEIN-RELATED"/>
    <property type="match status" value="1"/>
</dbReference>
<feature type="domain" description="HAMP" evidence="9">
    <location>
        <begin position="203"/>
        <end position="256"/>
    </location>
</feature>
<dbReference type="Pfam" id="PF00672">
    <property type="entry name" value="HAMP"/>
    <property type="match status" value="1"/>
</dbReference>
<dbReference type="InterPro" id="IPR003660">
    <property type="entry name" value="HAMP_dom"/>
</dbReference>
<keyword evidence="3 7" id="KW-0472">Membrane</keyword>
<feature type="transmembrane region" description="Helical" evidence="7">
    <location>
        <begin position="179"/>
        <end position="201"/>
    </location>
</feature>
<dbReference type="SUPFAM" id="SSF58104">
    <property type="entry name" value="Methyl-accepting chemotaxis protein (MCP) signaling domain"/>
    <property type="match status" value="1"/>
</dbReference>
<comment type="similarity">
    <text evidence="5">Belongs to the methyl-accepting chemotaxis (MCP) protein family.</text>
</comment>
<comment type="subcellular location">
    <subcellularLocation>
        <location evidence="1">Cell membrane</location>
    </subcellularLocation>
</comment>
<reference evidence="10 11" key="2">
    <citation type="journal article" date="2016" name="Genome Announc.">
        <title>Complete Genome Sequences of Two Interactive Moderate Thermophiles, Paenibacillus napthalenovorans 32O-Y and Paenibacillus sp. 32O-W.</title>
        <authorList>
            <person name="Butler R.R.III."/>
            <person name="Wang J."/>
            <person name="Stark B.C."/>
            <person name="Pombert J.F."/>
        </authorList>
    </citation>
    <scope>NUCLEOTIDE SEQUENCE [LARGE SCALE GENOMIC DNA]</scope>
    <source>
        <strain evidence="10 11">32O-Y</strain>
    </source>
</reference>
<dbReference type="KEGG" id="pnp:IJ22_29260"/>
<evidence type="ECO:0000256" key="7">
    <source>
        <dbReference type="SAM" id="Phobius"/>
    </source>
</evidence>
<dbReference type="CDD" id="cd11386">
    <property type="entry name" value="MCP_signal"/>
    <property type="match status" value="1"/>
</dbReference>
<dbReference type="SMART" id="SM00304">
    <property type="entry name" value="HAMP"/>
    <property type="match status" value="2"/>
</dbReference>
<dbReference type="GO" id="GO:0005886">
    <property type="term" value="C:plasma membrane"/>
    <property type="evidence" value="ECO:0007669"/>
    <property type="project" value="UniProtKB-SubCell"/>
</dbReference>
<dbReference type="PATRIC" id="fig|162209.4.peg.3120"/>
<dbReference type="OrthoDB" id="107771at2"/>
<keyword evidence="4 6" id="KW-0807">Transducer</keyword>
<dbReference type="AlphaFoldDB" id="A0A0U2VIT4"/>